<feature type="region of interest" description="Disordered" evidence="1">
    <location>
        <begin position="174"/>
        <end position="301"/>
    </location>
</feature>
<protein>
    <submittedName>
        <fullName evidence="2">Uncharacterized protein</fullName>
    </submittedName>
</protein>
<proteinExistence type="predicted"/>
<keyword evidence="3" id="KW-1185">Reference proteome</keyword>
<feature type="compositionally biased region" description="Low complexity" evidence="1">
    <location>
        <begin position="207"/>
        <end position="225"/>
    </location>
</feature>
<feature type="compositionally biased region" description="Polar residues" evidence="1">
    <location>
        <begin position="258"/>
        <end position="268"/>
    </location>
</feature>
<comment type="caution">
    <text evidence="2">The sequence shown here is derived from an EMBL/GenBank/DDBJ whole genome shotgun (WGS) entry which is preliminary data.</text>
</comment>
<reference evidence="2" key="1">
    <citation type="submission" date="2023-03" db="EMBL/GenBank/DDBJ databases">
        <title>Massive genome expansion in bonnet fungi (Mycena s.s.) driven by repeated elements and novel gene families across ecological guilds.</title>
        <authorList>
            <consortium name="Lawrence Berkeley National Laboratory"/>
            <person name="Harder C.B."/>
            <person name="Miyauchi S."/>
            <person name="Viragh M."/>
            <person name="Kuo A."/>
            <person name="Thoen E."/>
            <person name="Andreopoulos B."/>
            <person name="Lu D."/>
            <person name="Skrede I."/>
            <person name="Drula E."/>
            <person name="Henrissat B."/>
            <person name="Morin E."/>
            <person name="Kohler A."/>
            <person name="Barry K."/>
            <person name="LaButti K."/>
            <person name="Morin E."/>
            <person name="Salamov A."/>
            <person name="Lipzen A."/>
            <person name="Mereny Z."/>
            <person name="Hegedus B."/>
            <person name="Baldrian P."/>
            <person name="Stursova M."/>
            <person name="Weitz H."/>
            <person name="Taylor A."/>
            <person name="Grigoriev I.V."/>
            <person name="Nagy L.G."/>
            <person name="Martin F."/>
            <person name="Kauserud H."/>
        </authorList>
    </citation>
    <scope>NUCLEOTIDE SEQUENCE</scope>
    <source>
        <strain evidence="2">CBHHK188m</strain>
    </source>
</reference>
<dbReference type="EMBL" id="JARJLG010000090">
    <property type="protein sequence ID" value="KAJ7748284.1"/>
    <property type="molecule type" value="Genomic_DNA"/>
</dbReference>
<organism evidence="2 3">
    <name type="scientific">Mycena maculata</name>
    <dbReference type="NCBI Taxonomy" id="230809"/>
    <lineage>
        <taxon>Eukaryota</taxon>
        <taxon>Fungi</taxon>
        <taxon>Dikarya</taxon>
        <taxon>Basidiomycota</taxon>
        <taxon>Agaricomycotina</taxon>
        <taxon>Agaricomycetes</taxon>
        <taxon>Agaricomycetidae</taxon>
        <taxon>Agaricales</taxon>
        <taxon>Marasmiineae</taxon>
        <taxon>Mycenaceae</taxon>
        <taxon>Mycena</taxon>
    </lineage>
</organism>
<feature type="compositionally biased region" description="Polar residues" evidence="1">
    <location>
        <begin position="48"/>
        <end position="61"/>
    </location>
</feature>
<feature type="region of interest" description="Disordered" evidence="1">
    <location>
        <begin position="27"/>
        <end position="67"/>
    </location>
</feature>
<dbReference type="Proteomes" id="UP001215280">
    <property type="component" value="Unassembled WGS sequence"/>
</dbReference>
<name>A0AAD7N7X6_9AGAR</name>
<dbReference type="AlphaFoldDB" id="A0AAD7N7X6"/>
<accession>A0AAD7N7X6</accession>
<feature type="region of interest" description="Disordered" evidence="1">
    <location>
        <begin position="93"/>
        <end position="148"/>
    </location>
</feature>
<gene>
    <name evidence="2" type="ORF">DFH07DRAFT_962183</name>
</gene>
<sequence length="301" mass="30787">MTTPPSIDCSATPANEWAESTNSILGVHATSTPNEGPAVPGSFPGESAPNTNANEISNDLNGNGGTFVQRAMTSTGQAAKAYLPQSVAAYLPSSTSTGTEMAPPHPGFATASNESTRARAFSNLSTEAQAGSLASPAPDSTGDLHTSTVRPIAGSKFSENLVTPPGMLLAGLSSPSVPSAPIPAEPMSTARAGPDTAHRTPYGVLGSDSSSPLSYALNSSSPAPNGNYKPTTDPTYHPHSASLPATWDSLVPPEDNSAPDNFTSNSTADGGDADRGGNKEPKKPKRMQRLKDKMHVGHSHA</sequence>
<evidence type="ECO:0000256" key="1">
    <source>
        <dbReference type="SAM" id="MobiDB-lite"/>
    </source>
</evidence>
<evidence type="ECO:0000313" key="2">
    <source>
        <dbReference type="EMBL" id="KAJ7748284.1"/>
    </source>
</evidence>
<evidence type="ECO:0000313" key="3">
    <source>
        <dbReference type="Proteomes" id="UP001215280"/>
    </source>
</evidence>
<feature type="compositionally biased region" description="Basic and acidic residues" evidence="1">
    <location>
        <begin position="272"/>
        <end position="281"/>
    </location>
</feature>